<dbReference type="OrthoDB" id="689803at2759"/>
<evidence type="ECO:0000256" key="1">
    <source>
        <dbReference type="SAM" id="MobiDB-lite"/>
    </source>
</evidence>
<dbReference type="ExpressionAtlas" id="A5BKH8">
    <property type="expression patterns" value="baseline and differential"/>
</dbReference>
<organism evidence="2">
    <name type="scientific">Vitis vinifera</name>
    <name type="common">Grape</name>
    <dbReference type="NCBI Taxonomy" id="29760"/>
    <lineage>
        <taxon>Eukaryota</taxon>
        <taxon>Viridiplantae</taxon>
        <taxon>Streptophyta</taxon>
        <taxon>Embryophyta</taxon>
        <taxon>Tracheophyta</taxon>
        <taxon>Spermatophyta</taxon>
        <taxon>Magnoliopsida</taxon>
        <taxon>eudicotyledons</taxon>
        <taxon>Gunneridae</taxon>
        <taxon>Pentapetalae</taxon>
        <taxon>rosids</taxon>
        <taxon>Vitales</taxon>
        <taxon>Vitaceae</taxon>
        <taxon>Viteae</taxon>
        <taxon>Vitis</taxon>
    </lineage>
</organism>
<dbReference type="GO" id="GO:0005886">
    <property type="term" value="C:plasma membrane"/>
    <property type="evidence" value="ECO:0007669"/>
    <property type="project" value="InterPro"/>
</dbReference>
<evidence type="ECO:0000313" key="2">
    <source>
        <dbReference type="EMBL" id="CAN63586.1"/>
    </source>
</evidence>
<name>A5BKH8_VITVI</name>
<dbReference type="PANTHER" id="PTHR33929:SF4">
    <property type="entry name" value="MEMBRANE-ASSOCIATED KINASE REGULATOR 5"/>
    <property type="match status" value="1"/>
</dbReference>
<reference evidence="2" key="1">
    <citation type="journal article" date="2007" name="PLoS ONE">
        <title>The first genome sequence of an elite grapevine cultivar (Pinot noir Vitis vinifera L.): coping with a highly heterozygous genome.</title>
        <authorList>
            <person name="Velasco R."/>
            <person name="Zharkikh A."/>
            <person name="Troggio M."/>
            <person name="Cartwright D.A."/>
            <person name="Cestaro A."/>
            <person name="Pruss D."/>
            <person name="Pindo M."/>
            <person name="FitzGerald L.M."/>
            <person name="Vezzulli S."/>
            <person name="Reid J."/>
            <person name="Malacarne G."/>
            <person name="Iliev D."/>
            <person name="Coppola G."/>
            <person name="Wardell B."/>
            <person name="Micheletti D."/>
            <person name="Macalma T."/>
            <person name="Facci M."/>
            <person name="Mitchell J.T."/>
            <person name="Perazzolli M."/>
            <person name="Eldredge G."/>
            <person name="Gatto P."/>
            <person name="Oyzerski R."/>
            <person name="Moretto M."/>
            <person name="Gutin N."/>
            <person name="Stefanini M."/>
            <person name="Chen Y."/>
            <person name="Segala C."/>
            <person name="Davenport C."/>
            <person name="Dematte L."/>
            <person name="Mraz A."/>
            <person name="Battilana J."/>
            <person name="Stormo K."/>
            <person name="Costa F."/>
            <person name="Tao Q."/>
            <person name="Si-Ammour A."/>
            <person name="Harkins T."/>
            <person name="Lackey A."/>
            <person name="Perbost C."/>
            <person name="Taillon B."/>
            <person name="Stella A."/>
            <person name="Solovyev V."/>
            <person name="Fawcett J.A."/>
            <person name="Sterck L."/>
            <person name="Vandepoele K."/>
            <person name="Grando S.M."/>
            <person name="Toppo S."/>
            <person name="Moser C."/>
            <person name="Lanchbury J."/>
            <person name="Bogden R."/>
            <person name="Skolnick M."/>
            <person name="Sgaramella V."/>
            <person name="Bhatnagar S.K."/>
            <person name="Fontana P."/>
            <person name="Gutin A."/>
            <person name="Van de Peer Y."/>
            <person name="Salamini F."/>
            <person name="Viola R."/>
        </authorList>
    </citation>
    <scope>NUCLEOTIDE SEQUENCE</scope>
</reference>
<proteinExistence type="predicted"/>
<sequence>MMPPVSFQASRRDDSLAQQHDGIQSAIMHCKRSLNSSTDSSHLSRWTSDSSHEQSLDSSRRSVEKI</sequence>
<gene>
    <name evidence="2" type="ORF">VITISV_006666</name>
</gene>
<accession>A5BKH8</accession>
<feature type="region of interest" description="Disordered" evidence="1">
    <location>
        <begin position="1"/>
        <end position="66"/>
    </location>
</feature>
<dbReference type="InterPro" id="IPR039619">
    <property type="entry name" value="MAKR2/5"/>
</dbReference>
<protein>
    <submittedName>
        <fullName evidence="2">Uncharacterized protein</fullName>
    </submittedName>
</protein>
<dbReference type="EMBL" id="AM462657">
    <property type="protein sequence ID" value="CAN63586.1"/>
    <property type="molecule type" value="Genomic_DNA"/>
</dbReference>
<feature type="compositionally biased region" description="Basic and acidic residues" evidence="1">
    <location>
        <begin position="50"/>
        <end position="66"/>
    </location>
</feature>
<feature type="compositionally biased region" description="Low complexity" evidence="1">
    <location>
        <begin position="33"/>
        <end position="44"/>
    </location>
</feature>
<dbReference type="PANTHER" id="PTHR33929">
    <property type="entry name" value="MEMBRANE-ASSOCIATED KINASE REGULATOR 2-RELATED"/>
    <property type="match status" value="1"/>
</dbReference>
<dbReference type="AlphaFoldDB" id="A5BKH8"/>